<evidence type="ECO:0000259" key="11">
    <source>
        <dbReference type="Pfam" id="PF13087"/>
    </source>
</evidence>
<dbReference type="FunFam" id="3.40.50.300:FF:001152">
    <property type="entry name" value="tRNA-splicing endonuclease, putative"/>
    <property type="match status" value="1"/>
</dbReference>
<protein>
    <submittedName>
        <fullName evidence="13">Uncharacterized protein</fullName>
    </submittedName>
</protein>
<keyword evidence="4" id="KW-0378">Hydrolase</keyword>
<evidence type="ECO:0000256" key="7">
    <source>
        <dbReference type="ARBA" id="ARBA00023242"/>
    </source>
</evidence>
<dbReference type="GO" id="GO:0004386">
    <property type="term" value="F:helicase activity"/>
    <property type="evidence" value="ECO:0007669"/>
    <property type="project" value="UniProtKB-KW"/>
</dbReference>
<dbReference type="CDD" id="cd18042">
    <property type="entry name" value="DEXXQc_SETX"/>
    <property type="match status" value="1"/>
</dbReference>
<dbReference type="OrthoDB" id="6513042at2759"/>
<feature type="region of interest" description="Disordered" evidence="8">
    <location>
        <begin position="1876"/>
        <end position="1926"/>
    </location>
</feature>
<dbReference type="InterPro" id="IPR024481">
    <property type="entry name" value="Helicase_Sen1_N"/>
</dbReference>
<evidence type="ECO:0000259" key="9">
    <source>
        <dbReference type="Pfam" id="PF12726"/>
    </source>
</evidence>
<evidence type="ECO:0000256" key="6">
    <source>
        <dbReference type="ARBA" id="ARBA00022840"/>
    </source>
</evidence>
<feature type="compositionally biased region" description="Acidic residues" evidence="8">
    <location>
        <begin position="1008"/>
        <end position="1022"/>
    </location>
</feature>
<dbReference type="Pfam" id="PF13087">
    <property type="entry name" value="AAA_12"/>
    <property type="match status" value="1"/>
</dbReference>
<dbReference type="InterPro" id="IPR056474">
    <property type="entry name" value="SEN1_barrel"/>
</dbReference>
<evidence type="ECO:0000256" key="8">
    <source>
        <dbReference type="SAM" id="MobiDB-lite"/>
    </source>
</evidence>
<gene>
    <name evidence="13" type="ORF">BP6252_04706</name>
</gene>
<dbReference type="Gene3D" id="3.40.50.300">
    <property type="entry name" value="P-loop containing nucleotide triphosphate hydrolases"/>
    <property type="match status" value="2"/>
</dbReference>
<name>A0A3D8S1C6_9HELO</name>
<feature type="region of interest" description="Disordered" evidence="8">
    <location>
        <begin position="933"/>
        <end position="962"/>
    </location>
</feature>
<keyword evidence="14" id="KW-1185">Reference proteome</keyword>
<evidence type="ECO:0000256" key="4">
    <source>
        <dbReference type="ARBA" id="ARBA00022801"/>
    </source>
</evidence>
<sequence>MQEIEDELHNIYGELKSFPSDAHWFCPKQSDFDEADYDDLETADDVVDLTTKDKRKKDARERQNAAYKFSLIFGLDAGDAGDTFQTMLDFYTQRLNELLTVCDKCVRNYHMGRKAYLKSLAESFDDDTIGQLSERINTHDFARIDRGLKSAETVLSTVDPPARTQKLLISNHGSSLQALYEALCCVDYHMSEDKLSGSFNFVFTSLQSKRPLKLGDVLPANACFLFDRDPIRVRFAKNGWEKKTNALTETLFNWVVHDALTSAMNKVSPPASAIADIQQFWEGVLMILTTLNEDLVRHSLRAMEVQPNLYFLALQHLTCNSPEILHLVIQALLVLITLSPKDFWEAFGTISPATVAEQIFVSPAFEALLIASSSDENGGNSPAISWITSFIESLPPMHQHDACRSLLHHLFERLQETRIPEKARMACCRAGLLAISSTLATFNQSNYVINPSTSLVVISDILSLVNKNIEIIVGCADLGNSDNGNLELKNLGMKVVGEALALHSKSVSAEFKALSNDTIIQRGNGEYSQSIWQSVLDIFRPGNVELAKSILAATSDLTGIDELRPKNKRNPQMPSDHVAFNKDLTTLHEMVSRIFERLSDFRPSDLRQLYQTPASARPLFAALVSADQAIYEAAVEVIKAMTEQSGKRDAMSNVLEQSFTTMLNSLSFANMKVTKARTFGPVTHLIKTSGDVLEGLCGSTGVLRARSTMSREDQQAVFTWWTTQWRALDMIFSQTEPWVTRVNQPTKDMEEFCRDDMEYAEALFDSYSIMAATVADSSSENSQSSLDSNMQKSSRRKFLEVVCHNVNGLTMMLRLRDKYLVSVISSLLSKLLRCLGEFDMEMDEFALTYIKDACRRENEKDFKRTNLTSQQKAELQRALEEHQGVEVLELQPVTVKKQATIDAWSKSAGGKIHEPTMALKKDSDRTKSILDQMKARQQQAKPSSDFLKNSRQKAAEEKKQRDAAAIAKAKALRGPTTLVPGEGSGLKDIGVLGKDHAPVRSEIMVGSSDEDSDEDSDDEDETNALVKRRKAISKTVSDYEESRRRALKAQNQGPVKKTKIQRSAKDLRARVEPNMDRLYLEILNWDIFHKGDTPPSNNEYRKIAPKFQDLSLYKQTFFPLLISEVWKSLVAAKEENNHKPVEIKVLNRASVDKFMEVSTNMPIAMNRDLKLSERDIVLMSKSEDPMNDPQAPHCLARVDRRTNKKDVVEISYRISRECDPKLLQGLGPNCKVNIVKLADMTTTQREYAALSSLEYYDLCNEVLEAKPSPLQNYSEEKIASISTKYNLNKGQAQAILSANDNDGFTLIQGPPGSGKTKTIVAMVGALLTPALQTQGEQYKLKPQGAPSATSVPKKKLLICAPSNAAVDELVLRLKDGIQPLNGPFQKINVIRIGRSDAINASVKDVMLDELVTAKLEGDRHEKKGILSAREKLHQEAGQIKQKLGQLTPLLDEARKQGDKATELKLQRERDNLIRTRNHVNAKIDADKESGNTVTRENEINRRKFQQEIIDGAHVLCATLSGSGHDMFKNLSVEFDSVIIDEAAQCIELSALIPLKYGCSKAILVGDPEQLPPTVLSRSAQSFGYEQSLFVRMQINHPKDVHLLDTQYRMHPEISRFPSKQFYHSRLVDGNGMAKLRTQPWHASTILGPYRFFDVQGVQTKEARGHSFINVPELNAAIRLYERLKADYSTHDFKGKIGIIATYKAQLNELRNRFSYRFGEAIFDEIEFNTTDAFQGREREIIIFSCVRATASGGIGFLADIRRMNVGLTRAKSSLWVLGDSRSLQQGEFWNRLIEDAKSRDRYSGGDIMNLFARPTSRRKIQSPEPSPISAIPETAALDGHASTPSEPKVLVKREEPLAIQPKIEDLDVDMVDVHSMSSSRKSSLGIESITASEAKSSGKRTREPSTDSESGAKPIHPLSNSSTEPVAVKKEAVNVAPIAAAAIVPAPRTAPARPPPGLLPPRRKKPPADPFIQRKPPGRR</sequence>
<dbReference type="InterPro" id="IPR027417">
    <property type="entry name" value="P-loop_NTPase"/>
</dbReference>
<feature type="domain" description="DNA2/NAM7 helicase-like C-terminal" evidence="11">
    <location>
        <begin position="1584"/>
        <end position="1780"/>
    </location>
</feature>
<dbReference type="PANTHER" id="PTHR10887:SF495">
    <property type="entry name" value="HELICASE SENATAXIN ISOFORM X1-RELATED"/>
    <property type="match status" value="1"/>
</dbReference>
<dbReference type="PANTHER" id="PTHR10887">
    <property type="entry name" value="DNA2/NAM7 HELICASE FAMILY"/>
    <property type="match status" value="1"/>
</dbReference>
<feature type="region of interest" description="Disordered" evidence="8">
    <location>
        <begin position="1813"/>
        <end position="1854"/>
    </location>
</feature>
<dbReference type="SUPFAM" id="SSF52540">
    <property type="entry name" value="P-loop containing nucleoside triphosphate hydrolases"/>
    <property type="match status" value="1"/>
</dbReference>
<evidence type="ECO:0000256" key="5">
    <source>
        <dbReference type="ARBA" id="ARBA00022806"/>
    </source>
</evidence>
<evidence type="ECO:0000256" key="1">
    <source>
        <dbReference type="ARBA" id="ARBA00004123"/>
    </source>
</evidence>
<comment type="subcellular location">
    <subcellularLocation>
        <location evidence="1">Nucleus</location>
    </subcellularLocation>
</comment>
<dbReference type="Pfam" id="PF23576">
    <property type="entry name" value="SEN1_barrel"/>
    <property type="match status" value="1"/>
</dbReference>
<dbReference type="GO" id="GO:0016787">
    <property type="term" value="F:hydrolase activity"/>
    <property type="evidence" value="ECO:0007669"/>
    <property type="project" value="UniProtKB-KW"/>
</dbReference>
<dbReference type="GO" id="GO:0001147">
    <property type="term" value="F:transcription termination site sequence-specific DNA binding"/>
    <property type="evidence" value="ECO:0007669"/>
    <property type="project" value="TreeGrafter"/>
</dbReference>
<feature type="domain" description="Helicase SEN1 beta-barrel" evidence="12">
    <location>
        <begin position="1136"/>
        <end position="1237"/>
    </location>
</feature>
<dbReference type="InterPro" id="IPR016024">
    <property type="entry name" value="ARM-type_fold"/>
</dbReference>
<dbReference type="CDD" id="cd18808">
    <property type="entry name" value="SF1_C_Upf1"/>
    <property type="match status" value="1"/>
</dbReference>
<dbReference type="STRING" id="1849047.A0A3D8S1C6"/>
<dbReference type="InterPro" id="IPR047187">
    <property type="entry name" value="SF1_C_Upf1"/>
</dbReference>
<evidence type="ECO:0000256" key="3">
    <source>
        <dbReference type="ARBA" id="ARBA00022741"/>
    </source>
</evidence>
<dbReference type="Proteomes" id="UP000256645">
    <property type="component" value="Unassembled WGS sequence"/>
</dbReference>
<dbReference type="GO" id="GO:0006369">
    <property type="term" value="P:termination of RNA polymerase II transcription"/>
    <property type="evidence" value="ECO:0007669"/>
    <property type="project" value="TreeGrafter"/>
</dbReference>
<reference evidence="13 14" key="1">
    <citation type="journal article" date="2018" name="IMA Fungus">
        <title>IMA Genome-F 9: Draft genome sequence of Annulohypoxylon stygium, Aspergillus mulundensis, Berkeleyomyces basicola (syn. Thielaviopsis basicola), Ceratocystis smalleyi, two Cercospora beticola strains, Coleophoma cylindrospora, Fusarium fracticaudum, Phialophora cf. hyalina, and Morchella septimelata.</title>
        <authorList>
            <person name="Wingfield B.D."/>
            <person name="Bills G.F."/>
            <person name="Dong Y."/>
            <person name="Huang W."/>
            <person name="Nel W.J."/>
            <person name="Swalarsk-Parry B.S."/>
            <person name="Vaghefi N."/>
            <person name="Wilken P.M."/>
            <person name="An Z."/>
            <person name="de Beer Z.W."/>
            <person name="De Vos L."/>
            <person name="Chen L."/>
            <person name="Duong T.A."/>
            <person name="Gao Y."/>
            <person name="Hammerbacher A."/>
            <person name="Kikkert J.R."/>
            <person name="Li Y."/>
            <person name="Li H."/>
            <person name="Li K."/>
            <person name="Li Q."/>
            <person name="Liu X."/>
            <person name="Ma X."/>
            <person name="Naidoo K."/>
            <person name="Pethybridge S.J."/>
            <person name="Sun J."/>
            <person name="Steenkamp E.T."/>
            <person name="van der Nest M.A."/>
            <person name="van Wyk S."/>
            <person name="Wingfield M.J."/>
            <person name="Xiong C."/>
            <person name="Yue Q."/>
            <person name="Zhang X."/>
        </authorList>
    </citation>
    <scope>NUCLEOTIDE SEQUENCE [LARGE SCALE GENOMIC DNA]</scope>
    <source>
        <strain evidence="13 14">BP6252</strain>
    </source>
</reference>
<organism evidence="13 14">
    <name type="scientific">Coleophoma cylindrospora</name>
    <dbReference type="NCBI Taxonomy" id="1849047"/>
    <lineage>
        <taxon>Eukaryota</taxon>
        <taxon>Fungi</taxon>
        <taxon>Dikarya</taxon>
        <taxon>Ascomycota</taxon>
        <taxon>Pezizomycotina</taxon>
        <taxon>Leotiomycetes</taxon>
        <taxon>Helotiales</taxon>
        <taxon>Dermateaceae</taxon>
        <taxon>Coleophoma</taxon>
    </lineage>
</organism>
<dbReference type="Pfam" id="PF12726">
    <property type="entry name" value="SEN1_N"/>
    <property type="match status" value="1"/>
</dbReference>
<keyword evidence="7" id="KW-0539">Nucleus</keyword>
<dbReference type="GO" id="GO:0016604">
    <property type="term" value="C:nuclear body"/>
    <property type="evidence" value="ECO:0007669"/>
    <property type="project" value="TreeGrafter"/>
</dbReference>
<feature type="region of interest" description="Disordered" evidence="8">
    <location>
        <begin position="1941"/>
        <end position="1980"/>
    </location>
</feature>
<keyword evidence="6" id="KW-0067">ATP-binding</keyword>
<evidence type="ECO:0000259" key="12">
    <source>
        <dbReference type="Pfam" id="PF23576"/>
    </source>
</evidence>
<comment type="similarity">
    <text evidence="2">Belongs to the DNA2/NAM7 helicase family.</text>
</comment>
<feature type="compositionally biased region" description="Low complexity" evidence="8">
    <location>
        <begin position="1941"/>
        <end position="1951"/>
    </location>
</feature>
<evidence type="ECO:0000313" key="13">
    <source>
        <dbReference type="EMBL" id="RDW80068.1"/>
    </source>
</evidence>
<proteinExistence type="inferred from homology"/>
<evidence type="ECO:0000313" key="14">
    <source>
        <dbReference type="Proteomes" id="UP000256645"/>
    </source>
</evidence>
<dbReference type="EMBL" id="PDLM01000004">
    <property type="protein sequence ID" value="RDW80068.1"/>
    <property type="molecule type" value="Genomic_DNA"/>
</dbReference>
<feature type="domain" description="Helicase Sen1 N-terminal" evidence="9">
    <location>
        <begin position="92"/>
        <end position="824"/>
    </location>
</feature>
<comment type="caution">
    <text evidence="13">The sequence shown here is derived from an EMBL/GenBank/DDBJ whole genome shotgun (WGS) entry which is preliminary data.</text>
</comment>
<dbReference type="GO" id="GO:0005694">
    <property type="term" value="C:chromosome"/>
    <property type="evidence" value="ECO:0007669"/>
    <property type="project" value="UniProtKB-ARBA"/>
</dbReference>
<feature type="region of interest" description="Disordered" evidence="8">
    <location>
        <begin position="1004"/>
        <end position="1058"/>
    </location>
</feature>
<dbReference type="InterPro" id="IPR041679">
    <property type="entry name" value="DNA2/NAM7-like_C"/>
</dbReference>
<keyword evidence="5" id="KW-0347">Helicase</keyword>
<dbReference type="FunFam" id="3.40.50.300:FF:000326">
    <property type="entry name" value="P-loop containing nucleoside triphosphate hydrolase"/>
    <property type="match status" value="1"/>
</dbReference>
<dbReference type="InterPro" id="IPR045055">
    <property type="entry name" value="DNA2/NAM7-like"/>
</dbReference>
<feature type="compositionally biased region" description="Polar residues" evidence="8">
    <location>
        <begin position="935"/>
        <end position="949"/>
    </location>
</feature>
<feature type="compositionally biased region" description="Basic and acidic residues" evidence="8">
    <location>
        <begin position="953"/>
        <end position="962"/>
    </location>
</feature>
<evidence type="ECO:0000256" key="2">
    <source>
        <dbReference type="ARBA" id="ARBA00007913"/>
    </source>
</evidence>
<dbReference type="Pfam" id="PF13086">
    <property type="entry name" value="AAA_11"/>
    <property type="match status" value="1"/>
</dbReference>
<keyword evidence="3" id="KW-0547">Nucleotide-binding</keyword>
<feature type="domain" description="DNA2/NAM7 helicase helicase" evidence="10">
    <location>
        <begin position="1286"/>
        <end position="1577"/>
    </location>
</feature>
<dbReference type="SUPFAM" id="SSF48371">
    <property type="entry name" value="ARM repeat"/>
    <property type="match status" value="1"/>
</dbReference>
<dbReference type="InterPro" id="IPR041677">
    <property type="entry name" value="DNA2/NAM7_AAA_11"/>
</dbReference>
<accession>A0A3D8S1C6</accession>
<dbReference type="GO" id="GO:0005524">
    <property type="term" value="F:ATP binding"/>
    <property type="evidence" value="ECO:0007669"/>
    <property type="project" value="UniProtKB-KW"/>
</dbReference>
<evidence type="ECO:0000259" key="10">
    <source>
        <dbReference type="Pfam" id="PF13086"/>
    </source>
</evidence>